<evidence type="ECO:0000313" key="3">
    <source>
        <dbReference type="Proteomes" id="UP001370490"/>
    </source>
</evidence>
<protein>
    <submittedName>
        <fullName evidence="2">Herpesvirus UL139, cytomegalovirus</fullName>
    </submittedName>
</protein>
<keyword evidence="1" id="KW-0175">Coiled coil</keyword>
<keyword evidence="3" id="KW-1185">Reference proteome</keyword>
<organism evidence="2 3">
    <name type="scientific">Dillenia turbinata</name>
    <dbReference type="NCBI Taxonomy" id="194707"/>
    <lineage>
        <taxon>Eukaryota</taxon>
        <taxon>Viridiplantae</taxon>
        <taxon>Streptophyta</taxon>
        <taxon>Embryophyta</taxon>
        <taxon>Tracheophyta</taxon>
        <taxon>Spermatophyta</taxon>
        <taxon>Magnoliopsida</taxon>
        <taxon>eudicotyledons</taxon>
        <taxon>Gunneridae</taxon>
        <taxon>Pentapetalae</taxon>
        <taxon>Dilleniales</taxon>
        <taxon>Dilleniaceae</taxon>
        <taxon>Dillenia</taxon>
    </lineage>
</organism>
<comment type="caution">
    <text evidence="2">The sequence shown here is derived from an EMBL/GenBank/DDBJ whole genome shotgun (WGS) entry which is preliminary data.</text>
</comment>
<evidence type="ECO:0000256" key="1">
    <source>
        <dbReference type="SAM" id="Coils"/>
    </source>
</evidence>
<reference evidence="2 3" key="1">
    <citation type="submission" date="2023-12" db="EMBL/GenBank/DDBJ databases">
        <title>A high-quality genome assembly for Dillenia turbinata (Dilleniales).</title>
        <authorList>
            <person name="Chanderbali A."/>
        </authorList>
    </citation>
    <scope>NUCLEOTIDE SEQUENCE [LARGE SCALE GENOMIC DNA]</scope>
    <source>
        <strain evidence="2">LSX21</strain>
        <tissue evidence="2">Leaf</tissue>
    </source>
</reference>
<dbReference type="PANTHER" id="PTHR37214">
    <property type="entry name" value="CYTOMEGALOVIRUS UL139 PROTEIN"/>
    <property type="match status" value="1"/>
</dbReference>
<gene>
    <name evidence="2" type="ORF">RJ641_017934</name>
</gene>
<dbReference type="InterPro" id="IPR021042">
    <property type="entry name" value="Herpes_UL139_cytomegalovirus"/>
</dbReference>
<dbReference type="PANTHER" id="PTHR37214:SF2">
    <property type="entry name" value="CYTOMEGALOVIRUS UL139 PROTEIN"/>
    <property type="match status" value="1"/>
</dbReference>
<sequence>MLDHKIASPNFSILSLKSQIDTLDSKYSISVQQLRDLMVQVEEIEELEKEKDRFYELKSLEMKEFTENARRSVVNCRVREQELQNTSNKV</sequence>
<dbReference type="Proteomes" id="UP001370490">
    <property type="component" value="Unassembled WGS sequence"/>
</dbReference>
<dbReference type="AlphaFoldDB" id="A0AAN8UI03"/>
<feature type="coiled-coil region" evidence="1">
    <location>
        <begin position="37"/>
        <end position="64"/>
    </location>
</feature>
<dbReference type="Pfam" id="PF12507">
    <property type="entry name" value="HCMV_UL139"/>
    <property type="match status" value="1"/>
</dbReference>
<name>A0AAN8UI03_9MAGN</name>
<dbReference type="EMBL" id="JBAMMX010000023">
    <property type="protein sequence ID" value="KAK6917183.1"/>
    <property type="molecule type" value="Genomic_DNA"/>
</dbReference>
<accession>A0AAN8UI03</accession>
<evidence type="ECO:0000313" key="2">
    <source>
        <dbReference type="EMBL" id="KAK6917183.1"/>
    </source>
</evidence>
<proteinExistence type="predicted"/>